<dbReference type="InterPro" id="IPR001054">
    <property type="entry name" value="A/G_cyclase"/>
</dbReference>
<dbReference type="GO" id="GO:0008074">
    <property type="term" value="C:guanylate cyclase complex, soluble"/>
    <property type="evidence" value="ECO:0007669"/>
    <property type="project" value="TreeGrafter"/>
</dbReference>
<keyword evidence="17" id="KW-1185">Reference proteome</keyword>
<dbReference type="InterPro" id="IPR018297">
    <property type="entry name" value="A/G_cyclase_CS"/>
</dbReference>
<gene>
    <name evidence="16" type="ORF">Mgra_00006218</name>
</gene>
<dbReference type="Pfam" id="PF00211">
    <property type="entry name" value="Guanylate_cyc"/>
    <property type="match status" value="1"/>
</dbReference>
<dbReference type="Gene3D" id="6.10.250.780">
    <property type="match status" value="1"/>
</dbReference>
<accession>A0A8S9ZM68</accession>
<evidence type="ECO:0000256" key="14">
    <source>
        <dbReference type="SAM" id="Coils"/>
    </source>
</evidence>
<evidence type="ECO:0000256" key="12">
    <source>
        <dbReference type="ARBA" id="ARBA00023293"/>
    </source>
</evidence>
<dbReference type="Pfam" id="PF07700">
    <property type="entry name" value="HNOB"/>
    <property type="match status" value="1"/>
</dbReference>
<proteinExistence type="inferred from homology"/>
<evidence type="ECO:0000256" key="7">
    <source>
        <dbReference type="ARBA" id="ARBA00022741"/>
    </source>
</evidence>
<dbReference type="Gene3D" id="3.30.70.1230">
    <property type="entry name" value="Nucleotide cyclase"/>
    <property type="match status" value="1"/>
</dbReference>
<keyword evidence="10" id="KW-0342">GTP-binding</keyword>
<dbReference type="SUPFAM" id="SSF55073">
    <property type="entry name" value="Nucleotide cyclase"/>
    <property type="match status" value="1"/>
</dbReference>
<dbReference type="OrthoDB" id="6127067at2759"/>
<keyword evidence="9 14" id="KW-0175">Coiled coil</keyword>
<evidence type="ECO:0000256" key="5">
    <source>
        <dbReference type="ARBA" id="ARBA00022490"/>
    </source>
</evidence>
<dbReference type="PANTHER" id="PTHR45655">
    <property type="entry name" value="GUANYLATE CYCLASE SOLUBLE SUBUNIT BETA-2"/>
    <property type="match status" value="1"/>
</dbReference>
<dbReference type="GO" id="GO:0019934">
    <property type="term" value="P:cGMP-mediated signaling"/>
    <property type="evidence" value="ECO:0007669"/>
    <property type="project" value="TreeGrafter"/>
</dbReference>
<dbReference type="InterPro" id="IPR029787">
    <property type="entry name" value="Nucleotide_cyclase"/>
</dbReference>
<dbReference type="FunFam" id="3.30.70.1230:FF:000007">
    <property type="entry name" value="Guanylate cyclase soluble subunit alpha-3"/>
    <property type="match status" value="1"/>
</dbReference>
<dbReference type="FunFam" id="3.90.1520.10:FF:000005">
    <property type="entry name" value="Soluble guanylate cyclase gcy-36"/>
    <property type="match status" value="1"/>
</dbReference>
<comment type="caution">
    <text evidence="16">The sequence shown here is derived from an EMBL/GenBank/DDBJ whole genome shotgun (WGS) entry which is preliminary data.</text>
</comment>
<feature type="domain" description="Guanylate cyclase" evidence="15">
    <location>
        <begin position="491"/>
        <end position="619"/>
    </location>
</feature>
<evidence type="ECO:0000256" key="6">
    <source>
        <dbReference type="ARBA" id="ARBA00022617"/>
    </source>
</evidence>
<keyword evidence="5" id="KW-0963">Cytoplasm</keyword>
<dbReference type="GO" id="GO:0070482">
    <property type="term" value="P:response to oxygen levels"/>
    <property type="evidence" value="ECO:0007669"/>
    <property type="project" value="TreeGrafter"/>
</dbReference>
<protein>
    <recommendedName>
        <fullName evidence="4">guanylate cyclase</fullName>
        <ecNumber evidence="4">4.6.1.2</ecNumber>
    </recommendedName>
</protein>
<evidence type="ECO:0000256" key="13">
    <source>
        <dbReference type="RuleBase" id="RU000405"/>
    </source>
</evidence>
<reference evidence="16" key="1">
    <citation type="journal article" date="2020" name="Ecol. Evol.">
        <title>Genome structure and content of the rice root-knot nematode (Meloidogyne graminicola).</title>
        <authorList>
            <person name="Phan N.T."/>
            <person name="Danchin E.G.J."/>
            <person name="Klopp C."/>
            <person name="Perfus-Barbeoch L."/>
            <person name="Kozlowski D.K."/>
            <person name="Koutsovoulos G.D."/>
            <person name="Lopez-Roques C."/>
            <person name="Bouchez O."/>
            <person name="Zahm M."/>
            <person name="Besnard G."/>
            <person name="Bellafiore S."/>
        </authorList>
    </citation>
    <scope>NUCLEOTIDE SEQUENCE</scope>
    <source>
        <strain evidence="16">VN-18</strain>
    </source>
</reference>
<dbReference type="SMART" id="SM00044">
    <property type="entry name" value="CYCc"/>
    <property type="match status" value="1"/>
</dbReference>
<name>A0A8S9ZM68_9BILA</name>
<dbReference type="InterPro" id="IPR038158">
    <property type="entry name" value="H-NOX_domain_sf"/>
</dbReference>
<evidence type="ECO:0000256" key="4">
    <source>
        <dbReference type="ARBA" id="ARBA00012202"/>
    </source>
</evidence>
<dbReference type="GO" id="GO:0005525">
    <property type="term" value="F:GTP binding"/>
    <property type="evidence" value="ECO:0007669"/>
    <property type="project" value="UniProtKB-KW"/>
</dbReference>
<dbReference type="SUPFAM" id="SSF111126">
    <property type="entry name" value="Ligand-binding domain in the NO signalling and Golgi transport"/>
    <property type="match status" value="1"/>
</dbReference>
<keyword evidence="6" id="KW-0349">Heme</keyword>
<dbReference type="InterPro" id="IPR024096">
    <property type="entry name" value="NO_sig/Golgi_transp_ligand-bd"/>
</dbReference>
<evidence type="ECO:0000256" key="2">
    <source>
        <dbReference type="ARBA" id="ARBA00001971"/>
    </source>
</evidence>
<dbReference type="CDD" id="cd07302">
    <property type="entry name" value="CHD"/>
    <property type="match status" value="1"/>
</dbReference>
<dbReference type="InterPro" id="IPR011644">
    <property type="entry name" value="Heme_NO-bd"/>
</dbReference>
<evidence type="ECO:0000256" key="3">
    <source>
        <dbReference type="ARBA" id="ARBA00004496"/>
    </source>
</evidence>
<feature type="coiled-coil region" evidence="14">
    <location>
        <begin position="436"/>
        <end position="463"/>
    </location>
</feature>
<dbReference type="InterPro" id="IPR011645">
    <property type="entry name" value="HNOB_dom_associated"/>
</dbReference>
<comment type="cofactor">
    <cofactor evidence="2">
        <name>heme</name>
        <dbReference type="ChEBI" id="CHEBI:30413"/>
    </cofactor>
</comment>
<evidence type="ECO:0000256" key="9">
    <source>
        <dbReference type="ARBA" id="ARBA00023054"/>
    </source>
</evidence>
<keyword evidence="11 13" id="KW-0456">Lyase</keyword>
<keyword evidence="7" id="KW-0547">Nucleotide-binding</keyword>
<dbReference type="PROSITE" id="PS00452">
    <property type="entry name" value="GUANYLATE_CYCLASE_1"/>
    <property type="match status" value="1"/>
</dbReference>
<dbReference type="Gene3D" id="3.90.1520.10">
    <property type="entry name" value="H-NOX domain"/>
    <property type="match status" value="1"/>
</dbReference>
<evidence type="ECO:0000256" key="11">
    <source>
        <dbReference type="ARBA" id="ARBA00023239"/>
    </source>
</evidence>
<keyword evidence="8" id="KW-0408">Iron</keyword>
<comment type="similarity">
    <text evidence="13">Belongs to the adenylyl cyclase class-4/guanylyl cyclase family.</text>
</comment>
<dbReference type="PANTHER" id="PTHR45655:SF16">
    <property type="entry name" value="SOLUBLE GUANYLATE CYCLASE GCY-36"/>
    <property type="match status" value="1"/>
</dbReference>
<evidence type="ECO:0000256" key="1">
    <source>
        <dbReference type="ARBA" id="ARBA00001436"/>
    </source>
</evidence>
<dbReference type="EMBL" id="JABEBT010000059">
    <property type="protein sequence ID" value="KAF7634363.1"/>
    <property type="molecule type" value="Genomic_DNA"/>
</dbReference>
<comment type="catalytic activity">
    <reaction evidence="1">
        <text>GTP = 3',5'-cyclic GMP + diphosphate</text>
        <dbReference type="Rhea" id="RHEA:13665"/>
        <dbReference type="ChEBI" id="CHEBI:33019"/>
        <dbReference type="ChEBI" id="CHEBI:37565"/>
        <dbReference type="ChEBI" id="CHEBI:57746"/>
        <dbReference type="EC" id="4.6.1.2"/>
    </reaction>
</comment>
<dbReference type="Proteomes" id="UP000605970">
    <property type="component" value="Unassembled WGS sequence"/>
</dbReference>
<dbReference type="EC" id="4.6.1.2" evidence="4"/>
<evidence type="ECO:0000256" key="10">
    <source>
        <dbReference type="ARBA" id="ARBA00023134"/>
    </source>
</evidence>
<dbReference type="Gene3D" id="3.30.450.260">
    <property type="entry name" value="Haem NO binding associated domain"/>
    <property type="match status" value="1"/>
</dbReference>
<keyword evidence="12" id="KW-0141">cGMP biosynthesis</keyword>
<evidence type="ECO:0000256" key="8">
    <source>
        <dbReference type="ARBA" id="ARBA00023004"/>
    </source>
</evidence>
<evidence type="ECO:0000313" key="17">
    <source>
        <dbReference type="Proteomes" id="UP000605970"/>
    </source>
</evidence>
<dbReference type="GO" id="GO:0020037">
    <property type="term" value="F:heme binding"/>
    <property type="evidence" value="ECO:0007669"/>
    <property type="project" value="InterPro"/>
</dbReference>
<evidence type="ECO:0000259" key="15">
    <source>
        <dbReference type="PROSITE" id="PS50125"/>
    </source>
</evidence>
<dbReference type="PROSITE" id="PS50125">
    <property type="entry name" value="GUANYLATE_CYCLASE_2"/>
    <property type="match status" value="1"/>
</dbReference>
<evidence type="ECO:0000313" key="16">
    <source>
        <dbReference type="EMBL" id="KAF7634363.1"/>
    </source>
</evidence>
<dbReference type="AlphaFoldDB" id="A0A8S9ZM68"/>
<sequence>MMIRMFGEEFWKEAMHKAGFESGKENIINHHYPDSDTYKIVDSVSTLAKIPREEIWEMYGAFLIEYTMETGWDQMLRAMSQNLKGFLDNLDSLHYFIDHVVYKANLRGPSFRCEENLDKTITLHYFTSRSGLYPIVKGVIREVARRVFTMEISITRTVQMSAGERVEEHLGQSRQASPINEIKDLENFESLQHHNNRIPSITNEGVEGELCDGSVPLWILFNANKLLEEPLPSPCPTWLSNQSSTLDYSFSDWELRIGKADFAGLLPYHIVVDRDCKLVQFGKALHNHVAPELLQPGTPLVRIFEITRPQIPLDFESICNFINAVFVLQVRTSPLSLQQSQQTTQRSTELPYSSGNVAAEGTEELSVAMHAQHLKLKGQMMMMSSGNELMYLCSPYVTSIPELLKYGLRLCSIPLHDATRDLILLNQQRLSDVEANLQLEANNEQLELMAKDLEAEKKKTDTLLREMLPASVATALINGHSVDAREYPEATVMFCDVPAFQSIVPFCQPKGIVRLLNELFTKFDRLVTLHDVYKVETVGDSYMTVGGVPESVSDHCERICHLALGMIWEAREVIDPVTKNGLRVRCGIHTGNIVAGVVGVKMPRFCLFGDTVNTAARMESHSPQGMVHTSEAATRSAQRTGRFEFVCRGQISVKGKGMMRTFFLLRSYKKSVWEIINKIRDENVNSIDGYEELAFGMELRGNSQLKSNNVVGNRGRINNNNELIVATQTKSNLCTIM</sequence>
<comment type="subcellular location">
    <subcellularLocation>
        <location evidence="3">Cytoplasm</location>
    </subcellularLocation>
</comment>
<organism evidence="16 17">
    <name type="scientific">Meloidogyne graminicola</name>
    <dbReference type="NCBI Taxonomy" id="189291"/>
    <lineage>
        <taxon>Eukaryota</taxon>
        <taxon>Metazoa</taxon>
        <taxon>Ecdysozoa</taxon>
        <taxon>Nematoda</taxon>
        <taxon>Chromadorea</taxon>
        <taxon>Rhabditida</taxon>
        <taxon>Tylenchina</taxon>
        <taxon>Tylenchomorpha</taxon>
        <taxon>Tylenchoidea</taxon>
        <taxon>Meloidogynidae</taxon>
        <taxon>Meloidogyninae</taxon>
        <taxon>Meloidogyne</taxon>
    </lineage>
</organism>
<dbReference type="InterPro" id="IPR042463">
    <property type="entry name" value="HNOB_dom_associated_sf"/>
</dbReference>
<dbReference type="GO" id="GO:0004383">
    <property type="term" value="F:guanylate cyclase activity"/>
    <property type="evidence" value="ECO:0007669"/>
    <property type="project" value="UniProtKB-EC"/>
</dbReference>
<dbReference type="Pfam" id="PF07701">
    <property type="entry name" value="HNOBA"/>
    <property type="match status" value="1"/>
</dbReference>
<keyword evidence="6" id="KW-0479">Metal-binding</keyword>